<evidence type="ECO:0000313" key="2">
    <source>
        <dbReference type="EMBL" id="CAB9512176.1"/>
    </source>
</evidence>
<reference evidence="2" key="1">
    <citation type="submission" date="2020-06" db="EMBL/GenBank/DDBJ databases">
        <authorList>
            <consortium name="Plant Systems Biology data submission"/>
        </authorList>
    </citation>
    <scope>NUCLEOTIDE SEQUENCE</scope>
    <source>
        <strain evidence="2">D6</strain>
    </source>
</reference>
<sequence length="301" mass="32285">MKIKDTMIVKLLVFALLIGTGASDSHLRPVASPEPNEKASSLAATTTGTAVGNEFHRFLQLDALVLNSLVDLFVPELADEVQNLAKENMDPVDINYSTLEDQGELDLNVNRTFCNHTTAIVVATYAIGVVTGMGTMQVNSLELVPGTANINLPPFSIIPGAAVTTWEGVWDVDANFVNFTAATVATLAKTFCNFTFEESLAGDSVIVSPTATVRIKLEGETNNIYDFQASSQLNAATIQSFTVGYQSIVAQIGTWTDWVTLDADEPLVEIGNEGFAGDIRDLILEQMQNGLNDAMPYSLGG</sequence>
<feature type="signal peptide" evidence="1">
    <location>
        <begin position="1"/>
        <end position="23"/>
    </location>
</feature>
<name>A0A9N8E424_9STRA</name>
<keyword evidence="3" id="KW-1185">Reference proteome</keyword>
<feature type="chain" id="PRO_5040408654" evidence="1">
    <location>
        <begin position="24"/>
        <end position="301"/>
    </location>
</feature>
<comment type="caution">
    <text evidence="2">The sequence shown here is derived from an EMBL/GenBank/DDBJ whole genome shotgun (WGS) entry which is preliminary data.</text>
</comment>
<dbReference type="Proteomes" id="UP001153069">
    <property type="component" value="Unassembled WGS sequence"/>
</dbReference>
<protein>
    <submittedName>
        <fullName evidence="2">Uncharacterized protein</fullName>
    </submittedName>
</protein>
<keyword evidence="1" id="KW-0732">Signal</keyword>
<gene>
    <name evidence="2" type="ORF">SEMRO_522_G159630.1</name>
</gene>
<organism evidence="2 3">
    <name type="scientific">Seminavis robusta</name>
    <dbReference type="NCBI Taxonomy" id="568900"/>
    <lineage>
        <taxon>Eukaryota</taxon>
        <taxon>Sar</taxon>
        <taxon>Stramenopiles</taxon>
        <taxon>Ochrophyta</taxon>
        <taxon>Bacillariophyta</taxon>
        <taxon>Bacillariophyceae</taxon>
        <taxon>Bacillariophycidae</taxon>
        <taxon>Naviculales</taxon>
        <taxon>Naviculaceae</taxon>
        <taxon>Seminavis</taxon>
    </lineage>
</organism>
<dbReference type="AlphaFoldDB" id="A0A9N8E424"/>
<evidence type="ECO:0000313" key="3">
    <source>
        <dbReference type="Proteomes" id="UP001153069"/>
    </source>
</evidence>
<proteinExistence type="predicted"/>
<accession>A0A9N8E424</accession>
<dbReference type="EMBL" id="CAICTM010000521">
    <property type="protein sequence ID" value="CAB9512176.1"/>
    <property type="molecule type" value="Genomic_DNA"/>
</dbReference>
<evidence type="ECO:0000256" key="1">
    <source>
        <dbReference type="SAM" id="SignalP"/>
    </source>
</evidence>